<evidence type="ECO:0000313" key="5">
    <source>
        <dbReference type="Proteomes" id="UP001215280"/>
    </source>
</evidence>
<feature type="region of interest" description="Disordered" evidence="1">
    <location>
        <begin position="263"/>
        <end position="291"/>
    </location>
</feature>
<accession>A0AAD7KI43</accession>
<feature type="domain" description="DUF6533" evidence="3">
    <location>
        <begin position="10"/>
        <end position="59"/>
    </location>
</feature>
<evidence type="ECO:0000259" key="3">
    <source>
        <dbReference type="Pfam" id="PF20151"/>
    </source>
</evidence>
<proteinExistence type="predicted"/>
<protein>
    <recommendedName>
        <fullName evidence="3">DUF6533 domain-containing protein</fullName>
    </recommendedName>
</protein>
<organism evidence="4 5">
    <name type="scientific">Mycena maculata</name>
    <dbReference type="NCBI Taxonomy" id="230809"/>
    <lineage>
        <taxon>Eukaryota</taxon>
        <taxon>Fungi</taxon>
        <taxon>Dikarya</taxon>
        <taxon>Basidiomycota</taxon>
        <taxon>Agaricomycotina</taxon>
        <taxon>Agaricomycetes</taxon>
        <taxon>Agaricomycetidae</taxon>
        <taxon>Agaricales</taxon>
        <taxon>Marasmiineae</taxon>
        <taxon>Mycenaceae</taxon>
        <taxon>Mycena</taxon>
    </lineage>
</organism>
<dbReference type="Pfam" id="PF20151">
    <property type="entry name" value="DUF6533"/>
    <property type="match status" value="1"/>
</dbReference>
<feature type="transmembrane region" description="Helical" evidence="2">
    <location>
        <begin position="6"/>
        <end position="24"/>
    </location>
</feature>
<feature type="transmembrane region" description="Helical" evidence="2">
    <location>
        <begin position="81"/>
        <end position="101"/>
    </location>
</feature>
<feature type="region of interest" description="Disordered" evidence="1">
    <location>
        <begin position="308"/>
        <end position="332"/>
    </location>
</feature>
<dbReference type="EMBL" id="JARJLG010000001">
    <property type="protein sequence ID" value="KAJ7785135.1"/>
    <property type="molecule type" value="Genomic_DNA"/>
</dbReference>
<reference evidence="4" key="1">
    <citation type="submission" date="2023-03" db="EMBL/GenBank/DDBJ databases">
        <title>Massive genome expansion in bonnet fungi (Mycena s.s.) driven by repeated elements and novel gene families across ecological guilds.</title>
        <authorList>
            <consortium name="Lawrence Berkeley National Laboratory"/>
            <person name="Harder C.B."/>
            <person name="Miyauchi S."/>
            <person name="Viragh M."/>
            <person name="Kuo A."/>
            <person name="Thoen E."/>
            <person name="Andreopoulos B."/>
            <person name="Lu D."/>
            <person name="Skrede I."/>
            <person name="Drula E."/>
            <person name="Henrissat B."/>
            <person name="Morin E."/>
            <person name="Kohler A."/>
            <person name="Barry K."/>
            <person name="LaButti K."/>
            <person name="Morin E."/>
            <person name="Salamov A."/>
            <person name="Lipzen A."/>
            <person name="Mereny Z."/>
            <person name="Hegedus B."/>
            <person name="Baldrian P."/>
            <person name="Stursova M."/>
            <person name="Weitz H."/>
            <person name="Taylor A."/>
            <person name="Grigoriev I.V."/>
            <person name="Nagy L.G."/>
            <person name="Martin F."/>
            <person name="Kauserud H."/>
        </authorList>
    </citation>
    <scope>NUCLEOTIDE SEQUENCE</scope>
    <source>
        <strain evidence="4">CBHHK188m</strain>
    </source>
</reference>
<evidence type="ECO:0000313" key="4">
    <source>
        <dbReference type="EMBL" id="KAJ7785135.1"/>
    </source>
</evidence>
<dbReference type="Proteomes" id="UP001215280">
    <property type="component" value="Unassembled WGS sequence"/>
</dbReference>
<dbReference type="AlphaFoldDB" id="A0AAD7KI43"/>
<gene>
    <name evidence="4" type="ORF">DFH07DRAFT_975615</name>
</gene>
<keyword evidence="2" id="KW-1133">Transmembrane helix</keyword>
<keyword evidence="5" id="KW-1185">Reference proteome</keyword>
<sequence length="332" mass="36686">MATSSQIAGYLRVAAYAIALFDYLQSLPAEYRLYAKQKGPLKLSVACILFILVRYLGIAAMVMGGVGFFYHGFSKEACDKFYWLAPVFKLFLYLASQAILAIRTYAVSRKSTMVLYILVVLSVVCSLILRRTMEQVEFISTFWKRIRQVRFVTLSQRIAFDVEPAARAGTSQASKWLRSIMSVALVASPRTRAFDVVAMGITVIYLWKFSNTSRASSGMNIMNLIFFQSRDTTIQSSAASLGFAATMIFSSRFILNLSERARDGVSGDSSRTPASGGRRGANHTMAGTGTEGPELVVTVVKNVITMHDMGHDDESARQVKGEQWDAEDGSMP</sequence>
<feature type="transmembrane region" description="Helical" evidence="2">
    <location>
        <begin position="113"/>
        <end position="129"/>
    </location>
</feature>
<keyword evidence="2" id="KW-0472">Membrane</keyword>
<comment type="caution">
    <text evidence="4">The sequence shown here is derived from an EMBL/GenBank/DDBJ whole genome shotgun (WGS) entry which is preliminary data.</text>
</comment>
<keyword evidence="2" id="KW-0812">Transmembrane</keyword>
<feature type="transmembrane region" description="Helical" evidence="2">
    <location>
        <begin position="45"/>
        <end position="69"/>
    </location>
</feature>
<evidence type="ECO:0000256" key="1">
    <source>
        <dbReference type="SAM" id="MobiDB-lite"/>
    </source>
</evidence>
<feature type="compositionally biased region" description="Basic and acidic residues" evidence="1">
    <location>
        <begin position="308"/>
        <end position="323"/>
    </location>
</feature>
<name>A0AAD7KI43_9AGAR</name>
<dbReference type="InterPro" id="IPR045340">
    <property type="entry name" value="DUF6533"/>
</dbReference>
<evidence type="ECO:0000256" key="2">
    <source>
        <dbReference type="SAM" id="Phobius"/>
    </source>
</evidence>